<feature type="signal peptide" evidence="1">
    <location>
        <begin position="1"/>
        <end position="25"/>
    </location>
</feature>
<keyword evidence="1" id="KW-0732">Signal</keyword>
<dbReference type="AlphaFoldDB" id="A0ABD3MGU3"/>
<feature type="chain" id="PRO_5044824467" evidence="1">
    <location>
        <begin position="26"/>
        <end position="296"/>
    </location>
</feature>
<evidence type="ECO:0000313" key="2">
    <source>
        <dbReference type="EMBL" id="KAL3762011.1"/>
    </source>
</evidence>
<protein>
    <submittedName>
        <fullName evidence="2">Uncharacterized protein</fullName>
    </submittedName>
</protein>
<dbReference type="Proteomes" id="UP001530293">
    <property type="component" value="Unassembled WGS sequence"/>
</dbReference>
<name>A0ABD3MGU3_9STRA</name>
<keyword evidence="3" id="KW-1185">Reference proteome</keyword>
<comment type="caution">
    <text evidence="2">The sequence shown here is derived from an EMBL/GenBank/DDBJ whole genome shotgun (WGS) entry which is preliminary data.</text>
</comment>
<proteinExistence type="predicted"/>
<gene>
    <name evidence="2" type="ORF">ACHAWU_002107</name>
</gene>
<dbReference type="EMBL" id="JALLBG020000143">
    <property type="protein sequence ID" value="KAL3762011.1"/>
    <property type="molecule type" value="Genomic_DNA"/>
</dbReference>
<evidence type="ECO:0000256" key="1">
    <source>
        <dbReference type="SAM" id="SignalP"/>
    </source>
</evidence>
<sequence length="296" mass="32461">MMMVSIHSLRSLAIVALIALSRGDAFAPHRQQNCVGIWRSSSSLNLNAEGCAAKPFEKKKIAVFGAGGYLGAVIFGFLQRAASLYGTGVASGQSPRAICATGSSSEALNKVLGSSFKLAYAGENLVRLVDTSDISHIKERLKGFDLAILGTTYQLERRAVTLNTYERSPNDKTFEFYLDERYGAWENDVPSNDSDIHTTMFRNSVLASKEAGISHLVVLETTRTVQPMDFVDILEEVGVAYTYIRTNSPLKKDITYTFEKGISNKLSVTRLPSGSRLSSAQRLVGKILLRWLYSPS</sequence>
<evidence type="ECO:0000313" key="3">
    <source>
        <dbReference type="Proteomes" id="UP001530293"/>
    </source>
</evidence>
<organism evidence="2 3">
    <name type="scientific">Discostella pseudostelligera</name>
    <dbReference type="NCBI Taxonomy" id="259834"/>
    <lineage>
        <taxon>Eukaryota</taxon>
        <taxon>Sar</taxon>
        <taxon>Stramenopiles</taxon>
        <taxon>Ochrophyta</taxon>
        <taxon>Bacillariophyta</taxon>
        <taxon>Coscinodiscophyceae</taxon>
        <taxon>Thalassiosirophycidae</taxon>
        <taxon>Stephanodiscales</taxon>
        <taxon>Stephanodiscaceae</taxon>
        <taxon>Discostella</taxon>
    </lineage>
</organism>
<reference evidence="2 3" key="1">
    <citation type="submission" date="2024-10" db="EMBL/GenBank/DDBJ databases">
        <title>Updated reference genomes for cyclostephanoid diatoms.</title>
        <authorList>
            <person name="Roberts W.R."/>
            <person name="Alverson A.J."/>
        </authorList>
    </citation>
    <scope>NUCLEOTIDE SEQUENCE [LARGE SCALE GENOMIC DNA]</scope>
    <source>
        <strain evidence="2 3">AJA232-27</strain>
    </source>
</reference>
<accession>A0ABD3MGU3</accession>
<dbReference type="Gene3D" id="3.40.50.720">
    <property type="entry name" value="NAD(P)-binding Rossmann-like Domain"/>
    <property type="match status" value="1"/>
</dbReference>